<gene>
    <name evidence="7" type="primary">cbiA</name>
    <name evidence="10" type="ORF">EV203_11025</name>
</gene>
<dbReference type="InterPro" id="IPR004484">
    <property type="entry name" value="CbiA/CobB_synth"/>
</dbReference>
<keyword evidence="4 7" id="KW-0067">ATP-binding</keyword>
<dbReference type="InterPro" id="IPR011698">
    <property type="entry name" value="GATase_3"/>
</dbReference>
<comment type="function">
    <text evidence="7">Catalyzes the ATP-dependent amidation of the two carboxylate groups at positions a and c of cobyrinate, using either L-glutamine or ammonia as the nitrogen source.</text>
</comment>
<feature type="domain" description="CobB/CobQ-like glutamine amidotransferase" evidence="9">
    <location>
        <begin position="244"/>
        <end position="431"/>
    </location>
</feature>
<evidence type="ECO:0000256" key="4">
    <source>
        <dbReference type="ARBA" id="ARBA00022840"/>
    </source>
</evidence>
<feature type="domain" description="CobQ/CobB/MinD/ParA nucleotide binding" evidence="8">
    <location>
        <begin position="5"/>
        <end position="189"/>
    </location>
</feature>
<sequence>MCRAFMIAGTHSGAGKTTLSLGIMGVLSKKYNVRPFKVGPDYIDTAYHRYVTRNFSVNLDLFMLGEENLKNLFYKNASRADVSIIEGVMGLYDGIDTTSRGSSAHIAKLVNVPVVLVVDASSMAASVSALIMGYIYYDKDVDIRGVILNKVGSERHYTLLKEVIERDLNIEVFGYLPKDVELELPERHLGLLPVYETENLDKKLEKLYGYIENCIDVEKLMNLTVKPPDFIEKEDRVLKEKKVKIAYAYDEAFNFYYKESLETLEEMGAHLIPFSPLDDERLPEGTEGLYIGGGFPEVFAKRLSENESMLREIKEAVEKGMPVYAECGGLMYLSKGIRDLEGNRYSMVGVYDFEVVMTKKLQRFGYVEAEITMDNVLFKKGERIKGHEFHYSRIEGFSQNASYIVNRPGKEEKWECGFVHKNCLASFVHINLYTYKEGVKRFLDRCSSFGRK</sequence>
<protein>
    <recommendedName>
        <fullName evidence="7">Cobyrinate a,c-diamide synthase</fullName>
        <ecNumber evidence="7">6.3.5.11</ecNumber>
    </recommendedName>
    <alternativeName>
        <fullName evidence="7">Cobyrinic acid a,c-diamide synthetase</fullName>
    </alternativeName>
</protein>
<comment type="domain">
    <text evidence="7">Comprises of two domains. The C-terminal domain contains the binding site for glutamine and catalyzes the hydrolysis of this substrate to glutamate and ammonia. The N-terminal domain is anticipated to bind ATP and cobyrinate and catalyzes the ultimate synthesis of the diamide product. The ammonia produced via the glutaminase domain is probably translocated to the adjacent domain via a molecular tunnel, where it reacts with an activated intermediate.</text>
</comment>
<dbReference type="UniPathway" id="UPA00148">
    <property type="reaction ID" value="UER00231"/>
</dbReference>
<comment type="pathway">
    <text evidence="7">Cofactor biosynthesis; adenosylcobalamin biosynthesis; cob(II)yrinate a,c-diamide from sirohydrochlorin (anaerobic route): step 10/10.</text>
</comment>
<proteinExistence type="inferred from homology"/>
<dbReference type="RefSeq" id="WP_132039600.1">
    <property type="nucleotide sequence ID" value="NZ_JBFNEK010000010.1"/>
</dbReference>
<comment type="caution">
    <text evidence="10">The sequence shown here is derived from an EMBL/GenBank/DDBJ whole genome shotgun (WGS) entry which is preliminary data.</text>
</comment>
<dbReference type="GO" id="GO:0005524">
    <property type="term" value="F:ATP binding"/>
    <property type="evidence" value="ECO:0007669"/>
    <property type="project" value="UniProtKB-UniRule"/>
</dbReference>
<comment type="miscellaneous">
    <text evidence="7">The a and c carboxylates of cobyrinate are activated for nucleophilic attack via formation of a phosphorylated intermediate by ATP. CbiA catalyzes first the amidation of the c-carboxylate, and then that of the a-carboxylate.</text>
</comment>
<dbReference type="CDD" id="cd05388">
    <property type="entry name" value="CobB_N"/>
    <property type="match status" value="1"/>
</dbReference>
<dbReference type="PROSITE" id="PS51274">
    <property type="entry name" value="GATASE_COBBQ"/>
    <property type="match status" value="1"/>
</dbReference>
<keyword evidence="2 7" id="KW-0436">Ligase</keyword>
<dbReference type="SUPFAM" id="SSF52317">
    <property type="entry name" value="Class I glutamine amidotransferase-like"/>
    <property type="match status" value="1"/>
</dbReference>
<keyword evidence="6 7" id="KW-0315">Glutamine amidotransferase</keyword>
<evidence type="ECO:0000256" key="6">
    <source>
        <dbReference type="ARBA" id="ARBA00022962"/>
    </source>
</evidence>
<evidence type="ECO:0000313" key="11">
    <source>
        <dbReference type="Proteomes" id="UP000294886"/>
    </source>
</evidence>
<dbReference type="EC" id="6.3.5.11" evidence="7"/>
<dbReference type="CDD" id="cd03130">
    <property type="entry name" value="GATase1_CobB"/>
    <property type="match status" value="1"/>
</dbReference>
<evidence type="ECO:0000259" key="9">
    <source>
        <dbReference type="Pfam" id="PF07685"/>
    </source>
</evidence>
<dbReference type="PANTHER" id="PTHR43873:SF1">
    <property type="entry name" value="COBYRINATE A,C-DIAMIDE SYNTHASE"/>
    <property type="match status" value="1"/>
</dbReference>
<dbReference type="GO" id="GO:0009236">
    <property type="term" value="P:cobalamin biosynthetic process"/>
    <property type="evidence" value="ECO:0007669"/>
    <property type="project" value="UniProtKB-UniRule"/>
</dbReference>
<feature type="site" description="Increases nucleophilicity of active site Cys" evidence="7">
    <location>
        <position position="429"/>
    </location>
</feature>
<comment type="similarity">
    <text evidence="7">Belongs to the CobB/CbiA family.</text>
</comment>
<dbReference type="PANTHER" id="PTHR43873">
    <property type="entry name" value="COBYRINATE A,C-DIAMIDE SYNTHASE"/>
    <property type="match status" value="1"/>
</dbReference>
<comment type="catalytic activity">
    <reaction evidence="7">
        <text>cob(II)yrinate + 2 L-glutamine + 2 ATP + 2 H2O = cob(II)yrinate a,c diamide + 2 L-glutamate + 2 ADP + 2 phosphate + 2 H(+)</text>
        <dbReference type="Rhea" id="RHEA:26289"/>
        <dbReference type="ChEBI" id="CHEBI:15377"/>
        <dbReference type="ChEBI" id="CHEBI:15378"/>
        <dbReference type="ChEBI" id="CHEBI:29985"/>
        <dbReference type="ChEBI" id="CHEBI:30616"/>
        <dbReference type="ChEBI" id="CHEBI:43474"/>
        <dbReference type="ChEBI" id="CHEBI:58359"/>
        <dbReference type="ChEBI" id="CHEBI:58537"/>
        <dbReference type="ChEBI" id="CHEBI:58894"/>
        <dbReference type="ChEBI" id="CHEBI:456216"/>
        <dbReference type="EC" id="6.3.5.11"/>
    </reaction>
</comment>
<reference evidence="10 11" key="1">
    <citation type="submission" date="2019-03" db="EMBL/GenBank/DDBJ databases">
        <title>Genomic Encyclopedia of Type Strains, Phase IV (KMG-IV): sequencing the most valuable type-strain genomes for metagenomic binning, comparative biology and taxonomic classification.</title>
        <authorList>
            <person name="Goeker M."/>
        </authorList>
    </citation>
    <scope>NUCLEOTIDE SEQUENCE [LARGE SCALE GENOMIC DNA]</scope>
    <source>
        <strain evidence="10 11">DSM 13054</strain>
    </source>
</reference>
<dbReference type="InterPro" id="IPR027417">
    <property type="entry name" value="P-loop_NTPase"/>
</dbReference>
<dbReference type="GO" id="GO:0042242">
    <property type="term" value="F:cobyrinic acid a,c-diamide synthase activity"/>
    <property type="evidence" value="ECO:0007669"/>
    <property type="project" value="UniProtKB-UniRule"/>
</dbReference>
<dbReference type="Gene3D" id="3.40.50.300">
    <property type="entry name" value="P-loop containing nucleotide triphosphate hydrolases"/>
    <property type="match status" value="1"/>
</dbReference>
<accession>A0A4R2K8M9</accession>
<evidence type="ECO:0000256" key="1">
    <source>
        <dbReference type="ARBA" id="ARBA00001946"/>
    </source>
</evidence>
<comment type="cofactor">
    <cofactor evidence="1 7">
        <name>Mg(2+)</name>
        <dbReference type="ChEBI" id="CHEBI:18420"/>
    </cofactor>
</comment>
<dbReference type="EMBL" id="SLWU01000010">
    <property type="protein sequence ID" value="TCO66329.1"/>
    <property type="molecule type" value="Genomic_DNA"/>
</dbReference>
<dbReference type="SUPFAM" id="SSF52540">
    <property type="entry name" value="P-loop containing nucleoside triphosphate hydrolases"/>
    <property type="match status" value="1"/>
</dbReference>
<organism evidence="10 11">
    <name type="scientific">Caldanaerobacter subterraneus</name>
    <dbReference type="NCBI Taxonomy" id="911092"/>
    <lineage>
        <taxon>Bacteria</taxon>
        <taxon>Bacillati</taxon>
        <taxon>Bacillota</taxon>
        <taxon>Clostridia</taxon>
        <taxon>Thermoanaerobacterales</taxon>
        <taxon>Thermoanaerobacteraceae</taxon>
        <taxon>Caldanaerobacter</taxon>
    </lineage>
</organism>
<dbReference type="NCBIfam" id="NF002204">
    <property type="entry name" value="PRK01077.1"/>
    <property type="match status" value="1"/>
</dbReference>
<evidence type="ECO:0000313" key="10">
    <source>
        <dbReference type="EMBL" id="TCO66329.1"/>
    </source>
</evidence>
<dbReference type="Gene3D" id="3.40.50.880">
    <property type="match status" value="1"/>
</dbReference>
<evidence type="ECO:0000256" key="5">
    <source>
        <dbReference type="ARBA" id="ARBA00022842"/>
    </source>
</evidence>
<evidence type="ECO:0000256" key="2">
    <source>
        <dbReference type="ARBA" id="ARBA00022598"/>
    </source>
</evidence>
<dbReference type="InterPro" id="IPR029062">
    <property type="entry name" value="Class_I_gatase-like"/>
</dbReference>
<dbReference type="Pfam" id="PF07685">
    <property type="entry name" value="GATase_3"/>
    <property type="match status" value="1"/>
</dbReference>
<evidence type="ECO:0000256" key="3">
    <source>
        <dbReference type="ARBA" id="ARBA00022741"/>
    </source>
</evidence>
<dbReference type="AlphaFoldDB" id="A0A4R2K8M9"/>
<dbReference type="NCBIfam" id="TIGR00379">
    <property type="entry name" value="cobB"/>
    <property type="match status" value="1"/>
</dbReference>
<dbReference type="Pfam" id="PF01656">
    <property type="entry name" value="CbiA"/>
    <property type="match status" value="1"/>
</dbReference>
<evidence type="ECO:0000256" key="7">
    <source>
        <dbReference type="HAMAP-Rule" id="MF_00027"/>
    </source>
</evidence>
<name>A0A4R2K8M9_9THEO</name>
<dbReference type="HAMAP" id="MF_00027">
    <property type="entry name" value="CobB_CbiA"/>
    <property type="match status" value="1"/>
</dbReference>
<dbReference type="InterPro" id="IPR002586">
    <property type="entry name" value="CobQ/CobB/MinD/ParA_Nub-bd_dom"/>
</dbReference>
<keyword evidence="3 7" id="KW-0547">Nucleotide-binding</keyword>
<dbReference type="Proteomes" id="UP000294886">
    <property type="component" value="Unassembled WGS sequence"/>
</dbReference>
<keyword evidence="5 7" id="KW-0460">Magnesium</keyword>
<evidence type="ECO:0000259" key="8">
    <source>
        <dbReference type="Pfam" id="PF01656"/>
    </source>
</evidence>
<keyword evidence="7" id="KW-0169">Cobalamin biosynthesis</keyword>
<feature type="active site" description="Nucleophile" evidence="7">
    <location>
        <position position="327"/>
    </location>
</feature>